<dbReference type="InterPro" id="IPR011991">
    <property type="entry name" value="ArsR-like_HTH"/>
</dbReference>
<dbReference type="Pfam" id="PF12840">
    <property type="entry name" value="HTH_20"/>
    <property type="match status" value="1"/>
</dbReference>
<dbReference type="SUPFAM" id="SSF46785">
    <property type="entry name" value="Winged helix' DNA-binding domain"/>
    <property type="match status" value="1"/>
</dbReference>
<reference evidence="5 6" key="1">
    <citation type="submission" date="2020-08" db="EMBL/GenBank/DDBJ databases">
        <title>The Agave Microbiome: Exploring the role of microbial communities in plant adaptations to desert environments.</title>
        <authorList>
            <person name="Partida-Martinez L.P."/>
        </authorList>
    </citation>
    <scope>NUCLEOTIDE SEQUENCE [LARGE SCALE GENOMIC DNA]</scope>
    <source>
        <strain evidence="5 6">AS2.3</strain>
    </source>
</reference>
<protein>
    <submittedName>
        <fullName evidence="5">DNA-binding transcriptional ArsR family regulator</fullName>
    </submittedName>
</protein>
<dbReference type="PRINTS" id="PR00778">
    <property type="entry name" value="HTHARSR"/>
</dbReference>
<dbReference type="GO" id="GO:0003677">
    <property type="term" value="F:DNA binding"/>
    <property type="evidence" value="ECO:0007669"/>
    <property type="project" value="UniProtKB-KW"/>
</dbReference>
<evidence type="ECO:0000313" key="5">
    <source>
        <dbReference type="EMBL" id="NYD89172.1"/>
    </source>
</evidence>
<keyword evidence="6" id="KW-1185">Reference proteome</keyword>
<dbReference type="PANTHER" id="PTHR43132:SF2">
    <property type="entry name" value="ARSENICAL RESISTANCE OPERON REPRESSOR ARSR-RELATED"/>
    <property type="match status" value="1"/>
</dbReference>
<keyword evidence="2 5" id="KW-0238">DNA-binding</keyword>
<dbReference type="AlphaFoldDB" id="A0A7Y9FLD5"/>
<proteinExistence type="predicted"/>
<name>A0A7Y9FLD5_9SPHN</name>
<dbReference type="NCBIfam" id="NF033788">
    <property type="entry name" value="HTH_metalloreg"/>
    <property type="match status" value="1"/>
</dbReference>
<dbReference type="CDD" id="cd00090">
    <property type="entry name" value="HTH_ARSR"/>
    <property type="match status" value="1"/>
</dbReference>
<keyword evidence="3" id="KW-0804">Transcription</keyword>
<evidence type="ECO:0000313" key="6">
    <source>
        <dbReference type="Proteomes" id="UP000517753"/>
    </source>
</evidence>
<evidence type="ECO:0000256" key="3">
    <source>
        <dbReference type="ARBA" id="ARBA00023163"/>
    </source>
</evidence>
<dbReference type="Gene3D" id="1.10.10.10">
    <property type="entry name" value="Winged helix-like DNA-binding domain superfamily/Winged helix DNA-binding domain"/>
    <property type="match status" value="1"/>
</dbReference>
<dbReference type="InterPro" id="IPR036388">
    <property type="entry name" value="WH-like_DNA-bd_sf"/>
</dbReference>
<keyword evidence="1" id="KW-0805">Transcription regulation</keyword>
<dbReference type="RefSeq" id="WP_179507670.1">
    <property type="nucleotide sequence ID" value="NZ_JACCBY010000001.1"/>
</dbReference>
<evidence type="ECO:0000256" key="1">
    <source>
        <dbReference type="ARBA" id="ARBA00023015"/>
    </source>
</evidence>
<dbReference type="EMBL" id="JACCBY010000001">
    <property type="protein sequence ID" value="NYD89172.1"/>
    <property type="molecule type" value="Genomic_DNA"/>
</dbReference>
<dbReference type="Proteomes" id="UP000517753">
    <property type="component" value="Unassembled WGS sequence"/>
</dbReference>
<evidence type="ECO:0000259" key="4">
    <source>
        <dbReference type="PROSITE" id="PS50987"/>
    </source>
</evidence>
<dbReference type="PROSITE" id="PS50987">
    <property type="entry name" value="HTH_ARSR_2"/>
    <property type="match status" value="1"/>
</dbReference>
<accession>A0A7Y9FLD5</accession>
<comment type="caution">
    <text evidence="5">The sequence shown here is derived from an EMBL/GenBank/DDBJ whole genome shotgun (WGS) entry which is preliminary data.</text>
</comment>
<evidence type="ECO:0000256" key="2">
    <source>
        <dbReference type="ARBA" id="ARBA00023125"/>
    </source>
</evidence>
<dbReference type="PANTHER" id="PTHR43132">
    <property type="entry name" value="ARSENICAL RESISTANCE OPERON REPRESSOR ARSR-RELATED"/>
    <property type="match status" value="1"/>
</dbReference>
<dbReference type="SMART" id="SM00418">
    <property type="entry name" value="HTH_ARSR"/>
    <property type="match status" value="1"/>
</dbReference>
<feature type="domain" description="HTH arsR-type" evidence="4">
    <location>
        <begin position="1"/>
        <end position="92"/>
    </location>
</feature>
<sequence length="108" mass="11330">MQAMQVMSALAQPTRLEVWSRLVERLPAGMTAGDIAKAAGVSKNGMSSHFAILSAAGLLSSQKVGRSVIYKAETAAVAGLSDFLMLAARPDAVTKASDVATDRRSTHR</sequence>
<organism evidence="5 6">
    <name type="scientific">Sphingomonas melonis</name>
    <dbReference type="NCBI Taxonomy" id="152682"/>
    <lineage>
        <taxon>Bacteria</taxon>
        <taxon>Pseudomonadati</taxon>
        <taxon>Pseudomonadota</taxon>
        <taxon>Alphaproteobacteria</taxon>
        <taxon>Sphingomonadales</taxon>
        <taxon>Sphingomonadaceae</taxon>
        <taxon>Sphingomonas</taxon>
    </lineage>
</organism>
<gene>
    <name evidence="5" type="ORF">HD841_000941</name>
</gene>
<dbReference type="GO" id="GO:0003700">
    <property type="term" value="F:DNA-binding transcription factor activity"/>
    <property type="evidence" value="ECO:0007669"/>
    <property type="project" value="InterPro"/>
</dbReference>
<dbReference type="InterPro" id="IPR001845">
    <property type="entry name" value="HTH_ArsR_DNA-bd_dom"/>
</dbReference>
<dbReference type="InterPro" id="IPR036390">
    <property type="entry name" value="WH_DNA-bd_sf"/>
</dbReference>
<dbReference type="InterPro" id="IPR051011">
    <property type="entry name" value="Metal_resp_trans_reg"/>
</dbReference>